<name>A0ACB7T060_HYAAI</name>
<accession>A0ACB7T060</accession>
<dbReference type="EMBL" id="CM023491">
    <property type="protein sequence ID" value="KAH6940513.1"/>
    <property type="molecule type" value="Genomic_DNA"/>
</dbReference>
<protein>
    <submittedName>
        <fullName evidence="1">Uncharacterized protein</fullName>
    </submittedName>
</protein>
<reference evidence="1" key="1">
    <citation type="submission" date="2020-05" db="EMBL/GenBank/DDBJ databases">
        <title>Large-scale comparative analyses of tick genomes elucidate their genetic diversity and vector capacities.</title>
        <authorList>
            <person name="Jia N."/>
            <person name="Wang J."/>
            <person name="Shi W."/>
            <person name="Du L."/>
            <person name="Sun Y."/>
            <person name="Zhan W."/>
            <person name="Jiang J."/>
            <person name="Wang Q."/>
            <person name="Zhang B."/>
            <person name="Ji P."/>
            <person name="Sakyi L.B."/>
            <person name="Cui X."/>
            <person name="Yuan T."/>
            <person name="Jiang B."/>
            <person name="Yang W."/>
            <person name="Lam T.T.-Y."/>
            <person name="Chang Q."/>
            <person name="Ding S."/>
            <person name="Wang X."/>
            <person name="Zhu J."/>
            <person name="Ruan X."/>
            <person name="Zhao L."/>
            <person name="Wei J."/>
            <person name="Que T."/>
            <person name="Du C."/>
            <person name="Cheng J."/>
            <person name="Dai P."/>
            <person name="Han X."/>
            <person name="Huang E."/>
            <person name="Gao Y."/>
            <person name="Liu J."/>
            <person name="Shao H."/>
            <person name="Ye R."/>
            <person name="Li L."/>
            <person name="Wei W."/>
            <person name="Wang X."/>
            <person name="Wang C."/>
            <person name="Yang T."/>
            <person name="Huo Q."/>
            <person name="Li W."/>
            <person name="Guo W."/>
            <person name="Chen H."/>
            <person name="Zhou L."/>
            <person name="Ni X."/>
            <person name="Tian J."/>
            <person name="Zhou Y."/>
            <person name="Sheng Y."/>
            <person name="Liu T."/>
            <person name="Pan Y."/>
            <person name="Xia L."/>
            <person name="Li J."/>
            <person name="Zhao F."/>
            <person name="Cao W."/>
        </authorList>
    </citation>
    <scope>NUCLEOTIDE SEQUENCE</scope>
    <source>
        <strain evidence="1">Hyas-2018</strain>
    </source>
</reference>
<organism evidence="1 2">
    <name type="scientific">Hyalomma asiaticum</name>
    <name type="common">Tick</name>
    <dbReference type="NCBI Taxonomy" id="266040"/>
    <lineage>
        <taxon>Eukaryota</taxon>
        <taxon>Metazoa</taxon>
        <taxon>Ecdysozoa</taxon>
        <taxon>Arthropoda</taxon>
        <taxon>Chelicerata</taxon>
        <taxon>Arachnida</taxon>
        <taxon>Acari</taxon>
        <taxon>Parasitiformes</taxon>
        <taxon>Ixodida</taxon>
        <taxon>Ixodoidea</taxon>
        <taxon>Ixodidae</taxon>
        <taxon>Hyalomminae</taxon>
        <taxon>Hyalomma</taxon>
    </lineage>
</organism>
<dbReference type="Proteomes" id="UP000821845">
    <property type="component" value="Chromosome 11"/>
</dbReference>
<gene>
    <name evidence="1" type="ORF">HPB50_000534</name>
</gene>
<proteinExistence type="predicted"/>
<comment type="caution">
    <text evidence="1">The sequence shown here is derived from an EMBL/GenBank/DDBJ whole genome shotgun (WGS) entry which is preliminary data.</text>
</comment>
<evidence type="ECO:0000313" key="2">
    <source>
        <dbReference type="Proteomes" id="UP000821845"/>
    </source>
</evidence>
<evidence type="ECO:0000313" key="1">
    <source>
        <dbReference type="EMBL" id="KAH6940513.1"/>
    </source>
</evidence>
<sequence length="192" mass="21386">MNASAFACTPCGKTFTGPEPYNQHMASEKHKKKVQNGPVFQSALVCEPCQMSFTGPAPMRDHMASAGHANAMARHQVRMSQPSTPEIKSIRLADSSADNSSYLQCKTCNILSFACAKDAFHHYDSAEHWDRKRAVESGIEPSTWRPTVAAQLTSFNTKVVEVQPNLPSSVLVCRAEEDFEDFCRRNNLLFRM</sequence>
<keyword evidence="2" id="KW-1185">Reference proteome</keyword>